<comment type="pathway">
    <text evidence="5">Cofactor biosynthesis; adenosylcobalamin biosynthesis; cob(II)yrinate a,c-diamide from sirohydrochlorin (anaerobic route): step 6/10.</text>
</comment>
<evidence type="ECO:0000256" key="1">
    <source>
        <dbReference type="ARBA" id="ARBA00022573"/>
    </source>
</evidence>
<dbReference type="PROSITE" id="PS51014">
    <property type="entry name" value="COBK_CBIJ"/>
    <property type="match status" value="1"/>
</dbReference>
<keyword evidence="1 5" id="KW-0169">Cobalamin biosynthesis</keyword>
<dbReference type="GO" id="GO:0032259">
    <property type="term" value="P:methylation"/>
    <property type="evidence" value="ECO:0007669"/>
    <property type="project" value="UniProtKB-KW"/>
</dbReference>
<dbReference type="Pfam" id="PF01888">
    <property type="entry name" value="CbiD"/>
    <property type="match status" value="1"/>
</dbReference>
<sequence>MNPLIIGGTTEGRIAVEVCEEAGKPFYYSTKGSSQVVKLHNGLSLTGGMDEQEMLSFCRDNEIGLIIDAAHPFASVVHANIGKVGKALGLPIIRLERKFPEVPEEAIKVASFEEALQLLHQLSVDKMLALTGVNSISKLESYWLQHDTYFRVMPIPDTEKVLSKSKLPKDKLIYYNSTQPDEELFQELQPDLILLKESGTTSGFEDKVAAALALGIKVVVIARPPLGYQESSSVTGKVGLRRAIEQLLPSFFPLRIGFTTGTTATAATIAALQSLLDSEEIKEVEVELPIGEVIPFPIQHVVLHESSATAVAIKYSGDDPDVTNGAEIHATVSLSTEHTGVRFLQGEGVGKVTLPGIGLPIGDPAINRVPRQMMTTAVGQLVNLEHVGVDITIAVPTGQELGAQTFNPRLGIIDGISILGTTGVVRPYSLDTWVASIGREMEVSKAVGVEHLVLNSGGRSERFLKARFPELPSNAFVQYGNFIGKSLTMAKELDFPKISLGIMLGKAVKLANGELDTHSKKVTMDIDFIRSLVQKSGASDEILAQVGQITMARELWDVLPDRSSSFYQMVIQLCFDVCQPLVPESELEILLIDDQGQFITKDI</sequence>
<dbReference type="PANTHER" id="PTHR35863:SF1">
    <property type="entry name" value="COBALT-PRECORRIN-5B C(1)-METHYLTRANSFERASE"/>
    <property type="match status" value="1"/>
</dbReference>
<dbReference type="InterPro" id="IPR036074">
    <property type="entry name" value="CbiD_sf"/>
</dbReference>
<evidence type="ECO:0000256" key="2">
    <source>
        <dbReference type="ARBA" id="ARBA00022603"/>
    </source>
</evidence>
<name>A0A4Y8WR51_9PORP</name>
<evidence type="ECO:0000256" key="3">
    <source>
        <dbReference type="ARBA" id="ARBA00022679"/>
    </source>
</evidence>
<keyword evidence="3 5" id="KW-0808">Transferase</keyword>
<dbReference type="InterPro" id="IPR002748">
    <property type="entry name" value="CbiD"/>
</dbReference>
<dbReference type="RefSeq" id="WP_134849642.1">
    <property type="nucleotide sequence ID" value="NZ_CP197400.1"/>
</dbReference>
<dbReference type="EC" id="2.1.1.195" evidence="5"/>
<dbReference type="NCBIfam" id="TIGR00312">
    <property type="entry name" value="cbiD"/>
    <property type="match status" value="1"/>
</dbReference>
<evidence type="ECO:0000313" key="6">
    <source>
        <dbReference type="EMBL" id="TFH96292.1"/>
    </source>
</evidence>
<evidence type="ECO:0000256" key="5">
    <source>
        <dbReference type="HAMAP-Rule" id="MF_00787"/>
    </source>
</evidence>
<evidence type="ECO:0000313" key="7">
    <source>
        <dbReference type="Proteomes" id="UP000297225"/>
    </source>
</evidence>
<dbReference type="GO" id="GO:0019251">
    <property type="term" value="P:anaerobic cobalamin biosynthetic process"/>
    <property type="evidence" value="ECO:0007669"/>
    <property type="project" value="UniProtKB-UniRule"/>
</dbReference>
<dbReference type="Pfam" id="PF02571">
    <property type="entry name" value="CbiJ"/>
    <property type="match status" value="1"/>
</dbReference>
<protein>
    <recommendedName>
        <fullName evidence="5">Cobalt-precorrin-5B C(1)-methyltransferase</fullName>
        <ecNumber evidence="5">2.1.1.195</ecNumber>
    </recommendedName>
    <alternativeName>
        <fullName evidence="5">Cobalt-precorrin-6A synthase</fullName>
    </alternativeName>
</protein>
<dbReference type="HAMAP" id="MF_00787">
    <property type="entry name" value="CbiD"/>
    <property type="match status" value="1"/>
</dbReference>
<dbReference type="AlphaFoldDB" id="A0A4Y8WR51"/>
<comment type="function">
    <text evidence="5">Catalyzes the methylation of C-1 in cobalt-precorrin-5B to form cobalt-precorrin-6A.</text>
</comment>
<dbReference type="NCBIfam" id="NF000849">
    <property type="entry name" value="PRK00075.1-1"/>
    <property type="match status" value="1"/>
</dbReference>
<organism evidence="6 7">
    <name type="scientific">Porphyromonas levii</name>
    <dbReference type="NCBI Taxonomy" id="28114"/>
    <lineage>
        <taxon>Bacteria</taxon>
        <taxon>Pseudomonadati</taxon>
        <taxon>Bacteroidota</taxon>
        <taxon>Bacteroidia</taxon>
        <taxon>Bacteroidales</taxon>
        <taxon>Porphyromonadaceae</taxon>
        <taxon>Porphyromonas</taxon>
    </lineage>
</organism>
<comment type="caution">
    <text evidence="6">The sequence shown here is derived from an EMBL/GenBank/DDBJ whole genome shotgun (WGS) entry which is preliminary data.</text>
</comment>
<comment type="catalytic activity">
    <reaction evidence="5">
        <text>Co-precorrin-5B + S-adenosyl-L-methionine = Co-precorrin-6A + S-adenosyl-L-homocysteine</text>
        <dbReference type="Rhea" id="RHEA:26285"/>
        <dbReference type="ChEBI" id="CHEBI:57856"/>
        <dbReference type="ChEBI" id="CHEBI:59789"/>
        <dbReference type="ChEBI" id="CHEBI:60063"/>
        <dbReference type="ChEBI" id="CHEBI:60064"/>
        <dbReference type="EC" id="2.1.1.195"/>
    </reaction>
</comment>
<accession>A0A4Y8WR51</accession>
<evidence type="ECO:0000256" key="4">
    <source>
        <dbReference type="ARBA" id="ARBA00022691"/>
    </source>
</evidence>
<dbReference type="GO" id="GO:0016994">
    <property type="term" value="F:precorrin-6A reductase activity"/>
    <property type="evidence" value="ECO:0007669"/>
    <property type="project" value="InterPro"/>
</dbReference>
<dbReference type="Gene3D" id="3.30.2110.10">
    <property type="entry name" value="CbiD-like"/>
    <property type="match status" value="1"/>
</dbReference>
<proteinExistence type="inferred from homology"/>
<keyword evidence="7" id="KW-1185">Reference proteome</keyword>
<reference evidence="6 7" key="1">
    <citation type="submission" date="2019-03" db="EMBL/GenBank/DDBJ databases">
        <title>Porphyromonas levii Isolated from the Uterus of Dairy Cows.</title>
        <authorList>
            <person name="Francis A.M."/>
        </authorList>
    </citation>
    <scope>NUCLEOTIDE SEQUENCE [LARGE SCALE GENOMIC DNA]</scope>
    <source>
        <strain evidence="6 7">AF5678</strain>
    </source>
</reference>
<dbReference type="UniPathway" id="UPA00148">
    <property type="reaction ID" value="UER00227"/>
</dbReference>
<dbReference type="InterPro" id="IPR003723">
    <property type="entry name" value="Precorrin-6x_reduct"/>
</dbReference>
<dbReference type="PANTHER" id="PTHR35863">
    <property type="entry name" value="COBALT-PRECORRIN-5B C(1)-METHYLTRANSFERASE"/>
    <property type="match status" value="1"/>
</dbReference>
<gene>
    <name evidence="5" type="primary">cbiD</name>
    <name evidence="6" type="ORF">E4P47_02625</name>
</gene>
<dbReference type="SUPFAM" id="SSF111342">
    <property type="entry name" value="CbiD-like"/>
    <property type="match status" value="1"/>
</dbReference>
<keyword evidence="4 5" id="KW-0949">S-adenosyl-L-methionine</keyword>
<dbReference type="STRING" id="1122973.GCA_000379925_01852"/>
<dbReference type="GO" id="GO:0043780">
    <property type="term" value="F:cobalt-precorrin-5B C1-methyltransferase activity"/>
    <property type="evidence" value="ECO:0007669"/>
    <property type="project" value="RHEA"/>
</dbReference>
<dbReference type="Proteomes" id="UP000297225">
    <property type="component" value="Unassembled WGS sequence"/>
</dbReference>
<comment type="similarity">
    <text evidence="5">Belongs to the CbiD family.</text>
</comment>
<keyword evidence="2 5" id="KW-0489">Methyltransferase</keyword>
<dbReference type="OrthoDB" id="6439987at2"/>
<dbReference type="EMBL" id="SPNC01000024">
    <property type="protein sequence ID" value="TFH96292.1"/>
    <property type="molecule type" value="Genomic_DNA"/>
</dbReference>